<comment type="caution">
    <text evidence="1">The sequence shown here is derived from an EMBL/GenBank/DDBJ whole genome shotgun (WGS) entry which is preliminary data.</text>
</comment>
<dbReference type="AlphaFoldDB" id="A0A1F5JI51"/>
<gene>
    <name evidence="1" type="ORF">A2867_04960</name>
</gene>
<evidence type="ECO:0000313" key="1">
    <source>
        <dbReference type="EMBL" id="OGE28331.1"/>
    </source>
</evidence>
<name>A0A1F5JI51_9BACT</name>
<reference evidence="1 2" key="1">
    <citation type="journal article" date="2016" name="Nat. Commun.">
        <title>Thousands of microbial genomes shed light on interconnected biogeochemical processes in an aquifer system.</title>
        <authorList>
            <person name="Anantharaman K."/>
            <person name="Brown C.T."/>
            <person name="Hug L.A."/>
            <person name="Sharon I."/>
            <person name="Castelle C.J."/>
            <person name="Probst A.J."/>
            <person name="Thomas B.C."/>
            <person name="Singh A."/>
            <person name="Wilkins M.J."/>
            <person name="Karaoz U."/>
            <person name="Brodie E.L."/>
            <person name="Williams K.H."/>
            <person name="Hubbard S.S."/>
            <person name="Banfield J.F."/>
        </authorList>
    </citation>
    <scope>NUCLEOTIDE SEQUENCE [LARGE SCALE GENOMIC DNA]</scope>
</reference>
<protein>
    <submittedName>
        <fullName evidence="1">Uncharacterized protein</fullName>
    </submittedName>
</protein>
<dbReference type="Proteomes" id="UP000177555">
    <property type="component" value="Unassembled WGS sequence"/>
</dbReference>
<dbReference type="EMBL" id="MFCP01000020">
    <property type="protein sequence ID" value="OGE28331.1"/>
    <property type="molecule type" value="Genomic_DNA"/>
</dbReference>
<accession>A0A1F5JI51</accession>
<proteinExistence type="predicted"/>
<evidence type="ECO:0000313" key="2">
    <source>
        <dbReference type="Proteomes" id="UP000177555"/>
    </source>
</evidence>
<organism evidence="1 2">
    <name type="scientific">Candidatus Daviesbacteria bacterium RIFCSPHIGHO2_01_FULL_40_11</name>
    <dbReference type="NCBI Taxonomy" id="1797762"/>
    <lineage>
        <taxon>Bacteria</taxon>
        <taxon>Candidatus Daviesiibacteriota</taxon>
    </lineage>
</organism>
<sequence length="71" mass="7599">MAIERISSEIKDGVKKGQKYAAQTASGAFDGARSIGTSIFGEATFYRTPGGGWAIVVTKPGLRHLIRKGMR</sequence>